<organism evidence="7 8">
    <name type="scientific">Lentibacillus salinarum</name>
    <dbReference type="NCBI Taxonomy" id="446820"/>
    <lineage>
        <taxon>Bacteria</taxon>
        <taxon>Bacillati</taxon>
        <taxon>Bacillota</taxon>
        <taxon>Bacilli</taxon>
        <taxon>Bacillales</taxon>
        <taxon>Bacillaceae</taxon>
        <taxon>Lentibacillus</taxon>
    </lineage>
</organism>
<evidence type="ECO:0000313" key="7">
    <source>
        <dbReference type="EMBL" id="MFD1361643.1"/>
    </source>
</evidence>
<dbReference type="InterPro" id="IPR012844">
    <property type="entry name" value="DhaM_N"/>
</dbReference>
<sequence length="124" mass="13058">MSYVGIVLISHSPKIVEGTKDLIRQVIKEVPIEIAGGTDDGAIGTNVEMVQQAIERANDGEGVSVFYDIGSAKMNAEMAIEMIGEEDVKLMGAPLVEGSYVAAVESGMGKDVQRITAALANEFG</sequence>
<keyword evidence="8" id="KW-1185">Reference proteome</keyword>
<keyword evidence="7" id="KW-0418">Kinase</keyword>
<dbReference type="InterPro" id="IPR039643">
    <property type="entry name" value="DhaM"/>
</dbReference>
<evidence type="ECO:0000313" key="8">
    <source>
        <dbReference type="Proteomes" id="UP001597178"/>
    </source>
</evidence>
<dbReference type="EC" id="2.7.1.121" evidence="3"/>
<dbReference type="EMBL" id="JBHTNH010000017">
    <property type="protein sequence ID" value="MFD1361643.1"/>
    <property type="molecule type" value="Genomic_DNA"/>
</dbReference>
<comment type="subunit">
    <text evidence="5">Homodimer. The dihydroxyacetone kinase complex is composed of a homodimer of DhaM, a homodimer of DhaK and the subunit DhaL.</text>
</comment>
<evidence type="ECO:0000256" key="3">
    <source>
        <dbReference type="ARBA" id="ARBA00012095"/>
    </source>
</evidence>
<dbReference type="Proteomes" id="UP001597178">
    <property type="component" value="Unassembled WGS sequence"/>
</dbReference>
<dbReference type="PANTHER" id="PTHR38594">
    <property type="entry name" value="PEP-DEPENDENT DIHYDROXYACETONE KINASE, PHOSPHORYL DONOR SUBUNIT DHAM"/>
    <property type="match status" value="1"/>
</dbReference>
<comment type="caution">
    <text evidence="7">The sequence shown here is derived from an EMBL/GenBank/DDBJ whole genome shotgun (WGS) entry which is preliminary data.</text>
</comment>
<evidence type="ECO:0000256" key="2">
    <source>
        <dbReference type="ARBA" id="ARBA00002788"/>
    </source>
</evidence>
<gene>
    <name evidence="7" type="primary">dhaM</name>
    <name evidence="7" type="ORF">ACFQ4A_08240</name>
</gene>
<dbReference type="Pfam" id="PF03610">
    <property type="entry name" value="EIIA-man"/>
    <property type="match status" value="1"/>
</dbReference>
<evidence type="ECO:0000256" key="5">
    <source>
        <dbReference type="ARBA" id="ARBA00046577"/>
    </source>
</evidence>
<evidence type="ECO:0000256" key="4">
    <source>
        <dbReference type="ARBA" id="ARBA00022679"/>
    </source>
</evidence>
<accession>A0ABW3ZU16</accession>
<dbReference type="InterPro" id="IPR036662">
    <property type="entry name" value="PTS_EIIA_man-typ_sf"/>
</dbReference>
<dbReference type="SUPFAM" id="SSF53062">
    <property type="entry name" value="PTS system fructose IIA component-like"/>
    <property type="match status" value="1"/>
</dbReference>
<reference evidence="8" key="1">
    <citation type="journal article" date="2019" name="Int. J. Syst. Evol. Microbiol.">
        <title>The Global Catalogue of Microorganisms (GCM) 10K type strain sequencing project: providing services to taxonomists for standard genome sequencing and annotation.</title>
        <authorList>
            <consortium name="The Broad Institute Genomics Platform"/>
            <consortium name="The Broad Institute Genome Sequencing Center for Infectious Disease"/>
            <person name="Wu L."/>
            <person name="Ma J."/>
        </authorList>
    </citation>
    <scope>NUCLEOTIDE SEQUENCE [LARGE SCALE GENOMIC DNA]</scope>
    <source>
        <strain evidence="8">CCUG 54822</strain>
    </source>
</reference>
<proteinExistence type="predicted"/>
<dbReference type="PROSITE" id="PS51096">
    <property type="entry name" value="PTS_EIIA_TYPE_4"/>
    <property type="match status" value="1"/>
</dbReference>
<dbReference type="NCBIfam" id="TIGR02364">
    <property type="entry name" value="dha_pts"/>
    <property type="match status" value="1"/>
</dbReference>
<dbReference type="Gene3D" id="3.40.50.510">
    <property type="entry name" value="Phosphotransferase system, mannose-type IIA component"/>
    <property type="match status" value="1"/>
</dbReference>
<evidence type="ECO:0000259" key="6">
    <source>
        <dbReference type="PROSITE" id="PS51096"/>
    </source>
</evidence>
<name>A0ABW3ZU16_9BACI</name>
<evidence type="ECO:0000256" key="1">
    <source>
        <dbReference type="ARBA" id="ARBA00001113"/>
    </source>
</evidence>
<dbReference type="PANTHER" id="PTHR38594:SF1">
    <property type="entry name" value="PEP-DEPENDENT DIHYDROXYACETONE KINASE, PHOSPHORYL DONOR SUBUNIT DHAM"/>
    <property type="match status" value="1"/>
</dbReference>
<dbReference type="InterPro" id="IPR004701">
    <property type="entry name" value="PTS_EIIA_man-typ"/>
</dbReference>
<feature type="domain" description="PTS EIIA type-4" evidence="6">
    <location>
        <begin position="3"/>
        <end position="124"/>
    </location>
</feature>
<dbReference type="RefSeq" id="WP_382399408.1">
    <property type="nucleotide sequence ID" value="NZ_JBHTNH010000017.1"/>
</dbReference>
<comment type="catalytic activity">
    <reaction evidence="1">
        <text>dihydroxyacetone + phosphoenolpyruvate = dihydroxyacetone phosphate + pyruvate</text>
        <dbReference type="Rhea" id="RHEA:18381"/>
        <dbReference type="ChEBI" id="CHEBI:15361"/>
        <dbReference type="ChEBI" id="CHEBI:16016"/>
        <dbReference type="ChEBI" id="CHEBI:57642"/>
        <dbReference type="ChEBI" id="CHEBI:58702"/>
        <dbReference type="EC" id="2.7.1.121"/>
    </reaction>
</comment>
<dbReference type="GO" id="GO:0047324">
    <property type="term" value="F:phosphoenolpyruvate-glycerone phosphotransferase activity"/>
    <property type="evidence" value="ECO:0007669"/>
    <property type="project" value="UniProtKB-EC"/>
</dbReference>
<keyword evidence="4 7" id="KW-0808">Transferase</keyword>
<protein>
    <recommendedName>
        <fullName evidence="3">phosphoenolpyruvate--glycerone phosphotransferase</fullName>
        <ecNumber evidence="3">2.7.1.121</ecNumber>
    </recommendedName>
</protein>
<comment type="function">
    <text evidence="2">Component of the dihydroxyacetone kinase complex, which is responsible for the phosphoenolpyruvate (PEP)-dependent phosphorylation of dihydroxyacetone. DhaM serves as the phosphoryl donor. Is phosphorylated by phosphoenolpyruvate in an EI- and HPr-dependent reaction, and a phosphorelay system on histidine residues finally leads to phosphoryl transfer to DhaL and dihydroxyacetone.</text>
</comment>